<evidence type="ECO:0000256" key="4">
    <source>
        <dbReference type="ARBA" id="ARBA00022475"/>
    </source>
</evidence>
<dbReference type="AlphaFoldDB" id="A0A975GEU9"/>
<comment type="subcellular location">
    <subcellularLocation>
        <location evidence="1">Cell inner membrane</location>
    </subcellularLocation>
</comment>
<dbReference type="KEGG" id="dli:dnl_07920"/>
<evidence type="ECO:0000256" key="5">
    <source>
        <dbReference type="ARBA" id="ARBA00022519"/>
    </source>
</evidence>
<evidence type="ECO:0000256" key="8">
    <source>
        <dbReference type="ARBA" id="ARBA00022989"/>
    </source>
</evidence>
<evidence type="ECO:0000313" key="12">
    <source>
        <dbReference type="EMBL" id="QTA78568.1"/>
    </source>
</evidence>
<dbReference type="InterPro" id="IPR049031">
    <property type="entry name" value="T2SSK_SAM-like_1st"/>
</dbReference>
<keyword evidence="4" id="KW-1003">Cell membrane</keyword>
<gene>
    <name evidence="12" type="primary">gspK</name>
    <name evidence="12" type="ORF">dnl_07920</name>
</gene>
<keyword evidence="7" id="KW-0653">Protein transport</keyword>
<dbReference type="Gene3D" id="3.30.1300.30">
    <property type="entry name" value="GSPII I/J protein-like"/>
    <property type="match status" value="1"/>
</dbReference>
<evidence type="ECO:0000256" key="2">
    <source>
        <dbReference type="ARBA" id="ARBA00007246"/>
    </source>
</evidence>
<dbReference type="PIRSF" id="PIRSF002786">
    <property type="entry name" value="XcpX"/>
    <property type="match status" value="1"/>
</dbReference>
<dbReference type="InterPro" id="IPR005628">
    <property type="entry name" value="GspK"/>
</dbReference>
<evidence type="ECO:0000256" key="1">
    <source>
        <dbReference type="ARBA" id="ARBA00004533"/>
    </source>
</evidence>
<keyword evidence="8 10" id="KW-1133">Transmembrane helix</keyword>
<name>A0A975GEU9_9BACT</name>
<dbReference type="PANTHER" id="PTHR38831:SF2">
    <property type="entry name" value="TYPE II SECRETION SYSTEM PROTEIN K"/>
    <property type="match status" value="1"/>
</dbReference>
<keyword evidence="3" id="KW-0813">Transport</keyword>
<accession>A0A975GEU9</accession>
<dbReference type="GO" id="GO:0009306">
    <property type="term" value="P:protein secretion"/>
    <property type="evidence" value="ECO:0007669"/>
    <property type="project" value="InterPro"/>
</dbReference>
<evidence type="ECO:0000259" key="11">
    <source>
        <dbReference type="Pfam" id="PF21687"/>
    </source>
</evidence>
<proteinExistence type="inferred from homology"/>
<feature type="transmembrane region" description="Helical" evidence="10">
    <location>
        <begin position="12"/>
        <end position="30"/>
    </location>
</feature>
<evidence type="ECO:0000256" key="7">
    <source>
        <dbReference type="ARBA" id="ARBA00022927"/>
    </source>
</evidence>
<dbReference type="SUPFAM" id="SSF158544">
    <property type="entry name" value="GspK insert domain-like"/>
    <property type="match status" value="1"/>
</dbReference>
<dbReference type="InterPro" id="IPR038072">
    <property type="entry name" value="GspK_central_sf"/>
</dbReference>
<keyword evidence="6 10" id="KW-0812">Transmembrane</keyword>
<dbReference type="PANTHER" id="PTHR38831">
    <property type="entry name" value="TYPE II SECRETION SYSTEM PROTEIN K"/>
    <property type="match status" value="1"/>
</dbReference>
<sequence>MQNPDIIKNNRGIALLITLGVITVLITGTLEMNRRVRGAVISVAAARDRLTLTQMTSAGVHTAMAMLIADRRASETDSIQEDWANPEKIAEVLQAIPFNKGRVTFSIKDELGKIQVNSLVDFPKGRHFNESQKIMWDRFTRLLLSMDDSFKDIEATAIINSVKDWLDSGDDDATTGLNGAESEYYQGLDPPYDSKNGPMNHIEELMQVKGITPELFKGINEMSGIESFMTVYGMTRSKNKIDNKEFTFEGKININTADLPVLIAMIPSENPEYAQAIFNFRNEKEDGNYINALTGTTWYKNVPDIPGDITIDPKLITVSSDFFEIKAEAALNDMELTARVIVHREQNKKTKKWQCRVLSWQAE</sequence>
<keyword evidence="9 10" id="KW-0472">Membrane</keyword>
<reference evidence="12" key="1">
    <citation type="journal article" date="2021" name="Microb. Physiol.">
        <title>Proteogenomic Insights into the Physiology of Marine, Sulfate-Reducing, Filamentous Desulfonema limicola and Desulfonema magnum.</title>
        <authorList>
            <person name="Schnaars V."/>
            <person name="Wohlbrand L."/>
            <person name="Scheve S."/>
            <person name="Hinrichs C."/>
            <person name="Reinhardt R."/>
            <person name="Rabus R."/>
        </authorList>
    </citation>
    <scope>NUCLEOTIDE SEQUENCE</scope>
    <source>
        <strain evidence="12">5ac10</strain>
    </source>
</reference>
<evidence type="ECO:0000256" key="9">
    <source>
        <dbReference type="ARBA" id="ARBA00023136"/>
    </source>
</evidence>
<dbReference type="Gene3D" id="1.10.40.60">
    <property type="entry name" value="EpsJ-like"/>
    <property type="match status" value="2"/>
</dbReference>
<organism evidence="12 13">
    <name type="scientific">Desulfonema limicola</name>
    <dbReference type="NCBI Taxonomy" id="45656"/>
    <lineage>
        <taxon>Bacteria</taxon>
        <taxon>Pseudomonadati</taxon>
        <taxon>Thermodesulfobacteriota</taxon>
        <taxon>Desulfobacteria</taxon>
        <taxon>Desulfobacterales</taxon>
        <taxon>Desulfococcaceae</taxon>
        <taxon>Desulfonema</taxon>
    </lineage>
</organism>
<feature type="domain" description="T2SS protein K first SAM-like" evidence="11">
    <location>
        <begin position="112"/>
        <end position="218"/>
    </location>
</feature>
<dbReference type="EMBL" id="CP061799">
    <property type="protein sequence ID" value="QTA78568.1"/>
    <property type="molecule type" value="Genomic_DNA"/>
</dbReference>
<dbReference type="Pfam" id="PF21687">
    <property type="entry name" value="T2SSK_1st"/>
    <property type="match status" value="1"/>
</dbReference>
<evidence type="ECO:0000256" key="3">
    <source>
        <dbReference type="ARBA" id="ARBA00022448"/>
    </source>
</evidence>
<dbReference type="Proteomes" id="UP000663720">
    <property type="component" value="Chromosome"/>
</dbReference>
<keyword evidence="5" id="KW-0997">Cell inner membrane</keyword>
<evidence type="ECO:0000256" key="10">
    <source>
        <dbReference type="SAM" id="Phobius"/>
    </source>
</evidence>
<comment type="similarity">
    <text evidence="2">Belongs to the GSP K family.</text>
</comment>
<evidence type="ECO:0000313" key="13">
    <source>
        <dbReference type="Proteomes" id="UP000663720"/>
    </source>
</evidence>
<keyword evidence="13" id="KW-1185">Reference proteome</keyword>
<evidence type="ECO:0000256" key="6">
    <source>
        <dbReference type="ARBA" id="ARBA00022692"/>
    </source>
</evidence>
<dbReference type="GO" id="GO:0005886">
    <property type="term" value="C:plasma membrane"/>
    <property type="evidence" value="ECO:0007669"/>
    <property type="project" value="UniProtKB-SubCell"/>
</dbReference>
<protein>
    <submittedName>
        <fullName evidence="12">General secretion pathway protein K</fullName>
    </submittedName>
</protein>